<sequence length="139" mass="15665">MLLMALFAGLIMSLMGAALAFELSFSLEILLLKLIGTVEGICFSNLLEPSFFFFFSFLVANVSPVDSTHISSFLFCFVFFSLDTLPPESLVFSTFTLISDLLIFLLFILTSFLHCKHNNSRAVTLYFPFLFTLGLDLNW</sequence>
<accession>A0A8D8Q0X6</accession>
<name>A0A8D8Q0X6_9HEMI</name>
<evidence type="ECO:0000256" key="1">
    <source>
        <dbReference type="SAM" id="Phobius"/>
    </source>
</evidence>
<reference evidence="3" key="1">
    <citation type="submission" date="2021-05" db="EMBL/GenBank/DDBJ databases">
        <authorList>
            <person name="Alioto T."/>
            <person name="Alioto T."/>
            <person name="Gomez Garrido J."/>
        </authorList>
    </citation>
    <scope>NUCLEOTIDE SEQUENCE</scope>
</reference>
<dbReference type="AlphaFoldDB" id="A0A8D8Q0X6"/>
<keyword evidence="2" id="KW-0732">Signal</keyword>
<dbReference type="EMBL" id="HBUF01050036">
    <property type="protein sequence ID" value="CAG6621381.1"/>
    <property type="molecule type" value="Transcribed_RNA"/>
</dbReference>
<feature type="signal peptide" evidence="2">
    <location>
        <begin position="1"/>
        <end position="20"/>
    </location>
</feature>
<evidence type="ECO:0000256" key="2">
    <source>
        <dbReference type="SAM" id="SignalP"/>
    </source>
</evidence>
<evidence type="ECO:0008006" key="4">
    <source>
        <dbReference type="Google" id="ProtNLM"/>
    </source>
</evidence>
<organism evidence="3">
    <name type="scientific">Cacopsylla melanoneura</name>
    <dbReference type="NCBI Taxonomy" id="428564"/>
    <lineage>
        <taxon>Eukaryota</taxon>
        <taxon>Metazoa</taxon>
        <taxon>Ecdysozoa</taxon>
        <taxon>Arthropoda</taxon>
        <taxon>Hexapoda</taxon>
        <taxon>Insecta</taxon>
        <taxon>Pterygota</taxon>
        <taxon>Neoptera</taxon>
        <taxon>Paraneoptera</taxon>
        <taxon>Hemiptera</taxon>
        <taxon>Sternorrhyncha</taxon>
        <taxon>Psylloidea</taxon>
        <taxon>Psyllidae</taxon>
        <taxon>Psyllinae</taxon>
        <taxon>Cacopsylla</taxon>
    </lineage>
</organism>
<protein>
    <recommendedName>
        <fullName evidence="4">NADH dehydrogenase subunit 4L</fullName>
    </recommendedName>
</protein>
<evidence type="ECO:0000313" key="3">
    <source>
        <dbReference type="EMBL" id="CAG6621381.1"/>
    </source>
</evidence>
<keyword evidence="1" id="KW-1133">Transmembrane helix</keyword>
<keyword evidence="1" id="KW-0472">Membrane</keyword>
<keyword evidence="1" id="KW-0812">Transmembrane</keyword>
<proteinExistence type="predicted"/>
<feature type="chain" id="PRO_5034171212" description="NADH dehydrogenase subunit 4L" evidence="2">
    <location>
        <begin position="21"/>
        <end position="139"/>
    </location>
</feature>
<feature type="transmembrane region" description="Helical" evidence="1">
    <location>
        <begin position="92"/>
        <end position="113"/>
    </location>
</feature>